<protein>
    <recommendedName>
        <fullName evidence="6">Ras-related protein Rab</fullName>
    </recommendedName>
</protein>
<evidence type="ECO:0000256" key="7">
    <source>
        <dbReference type="SAM" id="MobiDB-lite"/>
    </source>
</evidence>
<dbReference type="GO" id="GO:0005525">
    <property type="term" value="F:GTP binding"/>
    <property type="evidence" value="ECO:0007669"/>
    <property type="project" value="UniProtKB-UniRule"/>
</dbReference>
<dbReference type="CDD" id="cd04107">
    <property type="entry name" value="Rab32_Rab38"/>
    <property type="match status" value="1"/>
</dbReference>
<evidence type="ECO:0000256" key="6">
    <source>
        <dbReference type="RuleBase" id="RU367128"/>
    </source>
</evidence>
<feature type="region of interest" description="Disordered" evidence="7">
    <location>
        <begin position="204"/>
        <end position="241"/>
    </location>
</feature>
<dbReference type="InterPro" id="IPR005225">
    <property type="entry name" value="Small_GTP-bd"/>
</dbReference>
<organism evidence="8 9">
    <name type="scientific">Paramuricea clavata</name>
    <name type="common">Red gorgonian</name>
    <name type="synonym">Violescent sea-whip</name>
    <dbReference type="NCBI Taxonomy" id="317549"/>
    <lineage>
        <taxon>Eukaryota</taxon>
        <taxon>Metazoa</taxon>
        <taxon>Cnidaria</taxon>
        <taxon>Anthozoa</taxon>
        <taxon>Octocorallia</taxon>
        <taxon>Malacalcyonacea</taxon>
        <taxon>Plexauridae</taxon>
        <taxon>Paramuricea</taxon>
    </lineage>
</organism>
<dbReference type="SMART" id="SM00176">
    <property type="entry name" value="RAN"/>
    <property type="match status" value="1"/>
</dbReference>
<dbReference type="SUPFAM" id="SSF52540">
    <property type="entry name" value="P-loop containing nucleoside triphosphate hydrolases"/>
    <property type="match status" value="1"/>
</dbReference>
<dbReference type="OrthoDB" id="245989at2759"/>
<accession>A0A6S7HRA9</accession>
<name>A0A6S7HRA9_PARCT</name>
<sequence>MKVTKKLRIYNMILYINMNTANCIKKEKIFKVLVIGAVGTGKTSFIRRYVSQKFFINYKATIGSELATKVIDWDENCKIRLQLWDIAGQERVISMTRVYYKEAVAAFVVFDVTRATTYEAVEKWKNDLDSKVFLPNGSPIPAVLLANKCDLVSEGLHSNTTQMNEFCAEKGFAGWFETSAKENIGLDEAATFLVHKILDNESTTPIELSGSHPPNNGVIRPVQEQHSEHTTEQRKSRRCCS</sequence>
<dbReference type="GO" id="GO:0008333">
    <property type="term" value="P:endosome to lysosome transport"/>
    <property type="evidence" value="ECO:0007669"/>
    <property type="project" value="TreeGrafter"/>
</dbReference>
<evidence type="ECO:0000313" key="9">
    <source>
        <dbReference type="Proteomes" id="UP001152795"/>
    </source>
</evidence>
<dbReference type="InterPro" id="IPR001806">
    <property type="entry name" value="Small_GTPase"/>
</dbReference>
<reference evidence="8" key="1">
    <citation type="submission" date="2020-04" db="EMBL/GenBank/DDBJ databases">
        <authorList>
            <person name="Alioto T."/>
            <person name="Alioto T."/>
            <person name="Gomez Garrido J."/>
        </authorList>
    </citation>
    <scope>NUCLEOTIDE SEQUENCE</scope>
    <source>
        <strain evidence="8">A484AB</strain>
    </source>
</reference>
<keyword evidence="5 6" id="KW-0636">Prenylation</keyword>
<dbReference type="FunFam" id="3.40.50.300:FF:000222">
    <property type="entry name" value="RAB32, member RAS oncogene family"/>
    <property type="match status" value="1"/>
</dbReference>
<comment type="caution">
    <text evidence="8">The sequence shown here is derived from an EMBL/GenBank/DDBJ whole genome shotgun (WGS) entry which is preliminary data.</text>
</comment>
<keyword evidence="9" id="KW-1185">Reference proteome</keyword>
<dbReference type="GO" id="GO:0005802">
    <property type="term" value="C:trans-Golgi network"/>
    <property type="evidence" value="ECO:0007669"/>
    <property type="project" value="UniProtKB-UniRule"/>
</dbReference>
<keyword evidence="4 6" id="KW-0449">Lipoprotein</keyword>
<comment type="similarity">
    <text evidence="1 6">Belongs to the small GTPase superfamily. Rab family.</text>
</comment>
<dbReference type="GO" id="GO:0016020">
    <property type="term" value="C:membrane"/>
    <property type="evidence" value="ECO:0007669"/>
    <property type="project" value="UniProtKB-SubCell"/>
</dbReference>
<dbReference type="PROSITE" id="PS51421">
    <property type="entry name" value="RAS"/>
    <property type="match status" value="1"/>
</dbReference>
<dbReference type="Gene3D" id="3.40.50.300">
    <property type="entry name" value="P-loop containing nucleotide triphosphate hydrolases"/>
    <property type="match status" value="1"/>
</dbReference>
<evidence type="ECO:0000256" key="4">
    <source>
        <dbReference type="ARBA" id="ARBA00023288"/>
    </source>
</evidence>
<keyword evidence="3 6" id="KW-0342">GTP-binding</keyword>
<evidence type="ECO:0000256" key="5">
    <source>
        <dbReference type="ARBA" id="ARBA00023289"/>
    </source>
</evidence>
<dbReference type="InterPro" id="IPR030697">
    <property type="entry name" value="Rab29/Rab38/Rab32"/>
</dbReference>
<proteinExistence type="inferred from homology"/>
<dbReference type="GO" id="GO:0005770">
    <property type="term" value="C:late endosome"/>
    <property type="evidence" value="ECO:0007669"/>
    <property type="project" value="TreeGrafter"/>
</dbReference>
<dbReference type="GO" id="GO:0005764">
    <property type="term" value="C:lysosome"/>
    <property type="evidence" value="ECO:0007669"/>
    <property type="project" value="TreeGrafter"/>
</dbReference>
<evidence type="ECO:0000256" key="1">
    <source>
        <dbReference type="ARBA" id="ARBA00006270"/>
    </source>
</evidence>
<dbReference type="NCBIfam" id="TIGR00231">
    <property type="entry name" value="small_GTP"/>
    <property type="match status" value="1"/>
</dbReference>
<gene>
    <name evidence="8" type="ORF">PACLA_8A086223</name>
</gene>
<dbReference type="GO" id="GO:0003924">
    <property type="term" value="F:GTPase activity"/>
    <property type="evidence" value="ECO:0007669"/>
    <property type="project" value="UniProtKB-UniRule"/>
</dbReference>
<evidence type="ECO:0000256" key="3">
    <source>
        <dbReference type="ARBA" id="ARBA00023134"/>
    </source>
</evidence>
<dbReference type="InterPro" id="IPR027417">
    <property type="entry name" value="P-loop_NTPase"/>
</dbReference>
<dbReference type="PROSITE" id="PS51419">
    <property type="entry name" value="RAB"/>
    <property type="match status" value="1"/>
</dbReference>
<comment type="function">
    <text evidence="6">The small GTPases Rab are key regulators in vesicle trafficking.</text>
</comment>
<dbReference type="Pfam" id="PF00071">
    <property type="entry name" value="Ras"/>
    <property type="match status" value="1"/>
</dbReference>
<keyword evidence="6" id="KW-0472">Membrane</keyword>
<evidence type="ECO:0000256" key="2">
    <source>
        <dbReference type="ARBA" id="ARBA00022741"/>
    </source>
</evidence>
<dbReference type="SMART" id="SM00173">
    <property type="entry name" value="RAS"/>
    <property type="match status" value="1"/>
</dbReference>
<dbReference type="SMART" id="SM00175">
    <property type="entry name" value="RAB"/>
    <property type="match status" value="1"/>
</dbReference>
<feature type="compositionally biased region" description="Basic and acidic residues" evidence="7">
    <location>
        <begin position="223"/>
        <end position="234"/>
    </location>
</feature>
<dbReference type="EMBL" id="CACRXK020003242">
    <property type="protein sequence ID" value="CAB3997990.1"/>
    <property type="molecule type" value="Genomic_DNA"/>
</dbReference>
<dbReference type="GO" id="GO:0045335">
    <property type="term" value="C:phagocytic vesicle"/>
    <property type="evidence" value="ECO:0007669"/>
    <property type="project" value="TreeGrafter"/>
</dbReference>
<evidence type="ECO:0000313" key="8">
    <source>
        <dbReference type="EMBL" id="CAB3997990.1"/>
    </source>
</evidence>
<dbReference type="SMART" id="SM00174">
    <property type="entry name" value="RHO"/>
    <property type="match status" value="1"/>
</dbReference>
<dbReference type="PANTHER" id="PTHR47981:SF39">
    <property type="entry name" value="RAS-RELATED PROTEIN RAB"/>
    <property type="match status" value="1"/>
</dbReference>
<dbReference type="PRINTS" id="PR00449">
    <property type="entry name" value="RASTRNSFRMNG"/>
</dbReference>
<dbReference type="PANTHER" id="PTHR47981">
    <property type="entry name" value="RAB FAMILY"/>
    <property type="match status" value="1"/>
</dbReference>
<dbReference type="AlphaFoldDB" id="A0A6S7HRA9"/>
<keyword evidence="2 6" id="KW-0547">Nucleotide-binding</keyword>
<comment type="subcellular location">
    <subcellularLocation>
        <location evidence="6">Membrane</location>
        <topology evidence="6">Lipid-anchor</topology>
    </subcellularLocation>
</comment>
<dbReference type="GO" id="GO:0090385">
    <property type="term" value="P:phagosome-lysosome fusion"/>
    <property type="evidence" value="ECO:0007669"/>
    <property type="project" value="TreeGrafter"/>
</dbReference>
<dbReference type="Proteomes" id="UP001152795">
    <property type="component" value="Unassembled WGS sequence"/>
</dbReference>